<evidence type="ECO:0000256" key="12">
    <source>
        <dbReference type="ARBA" id="ARBA00045097"/>
    </source>
</evidence>
<comment type="pathway">
    <text evidence="2">Protein modification; protein glycosylation.</text>
</comment>
<dbReference type="GO" id="GO:0006487">
    <property type="term" value="P:protein N-linked glycosylation"/>
    <property type="evidence" value="ECO:0007669"/>
    <property type="project" value="TreeGrafter"/>
</dbReference>
<reference evidence="15 16" key="1">
    <citation type="journal article" date="2020" name="Nat. Food">
        <title>A phased Vanilla planifolia genome enables genetic improvement of flavour and production.</title>
        <authorList>
            <person name="Hasing T."/>
            <person name="Tang H."/>
            <person name="Brym M."/>
            <person name="Khazi F."/>
            <person name="Huang T."/>
            <person name="Chambers A.H."/>
        </authorList>
    </citation>
    <scope>NUCLEOTIDE SEQUENCE [LARGE SCALE GENOMIC DNA]</scope>
    <source>
        <tissue evidence="15">Leaf</tissue>
    </source>
</reference>
<evidence type="ECO:0000256" key="8">
    <source>
        <dbReference type="ARBA" id="ARBA00022824"/>
    </source>
</evidence>
<dbReference type="OrthoDB" id="3784at2759"/>
<evidence type="ECO:0000313" key="15">
    <source>
        <dbReference type="EMBL" id="KAG0465588.1"/>
    </source>
</evidence>
<dbReference type="GO" id="GO:0004581">
    <property type="term" value="F:dolichyl-phosphate beta-glucosyltransferase activity"/>
    <property type="evidence" value="ECO:0007669"/>
    <property type="project" value="UniProtKB-EC"/>
</dbReference>
<evidence type="ECO:0000313" key="16">
    <source>
        <dbReference type="Proteomes" id="UP000639772"/>
    </source>
</evidence>
<dbReference type="FunFam" id="3.90.550.10:FF:000115">
    <property type="entry name" value="Dolichyl-phosphate beta-glucosyltransferase isoform A"/>
    <property type="match status" value="1"/>
</dbReference>
<dbReference type="InterPro" id="IPR001173">
    <property type="entry name" value="Glyco_trans_2-like"/>
</dbReference>
<dbReference type="CDD" id="cd04188">
    <property type="entry name" value="DPG_synthase"/>
    <property type="match status" value="1"/>
</dbReference>
<evidence type="ECO:0000256" key="7">
    <source>
        <dbReference type="ARBA" id="ARBA00022692"/>
    </source>
</evidence>
<proteinExistence type="inferred from homology"/>
<dbReference type="EMBL" id="JADCNM010000010">
    <property type="protein sequence ID" value="KAG0465588.1"/>
    <property type="molecule type" value="Genomic_DNA"/>
</dbReference>
<evidence type="ECO:0000256" key="4">
    <source>
        <dbReference type="ARBA" id="ARBA00012583"/>
    </source>
</evidence>
<dbReference type="Pfam" id="PF00535">
    <property type="entry name" value="Glycos_transf_2"/>
    <property type="match status" value="1"/>
</dbReference>
<keyword evidence="11 13" id="KW-0472">Membrane</keyword>
<comment type="subcellular location">
    <subcellularLocation>
        <location evidence="1">Endoplasmic reticulum membrane</location>
        <topology evidence="1">Single-pass membrane protein</topology>
    </subcellularLocation>
</comment>
<evidence type="ECO:0000256" key="9">
    <source>
        <dbReference type="ARBA" id="ARBA00022968"/>
    </source>
</evidence>
<evidence type="ECO:0000256" key="2">
    <source>
        <dbReference type="ARBA" id="ARBA00004922"/>
    </source>
</evidence>
<keyword evidence="7 13" id="KW-0812">Transmembrane</keyword>
<dbReference type="EC" id="2.4.1.117" evidence="4"/>
<sequence>MEWPLSLLDTQIPFYIALSTMALVLLLSLSALFLESLRKIGCHHSLERSAGSDAFFEDPNSLKKVSCPSIFDRAEKYLSLVIPAFNEEHRLPGALVEMLGFLQQRAATDKSFTYEVIIVDDGSTDKTSKVAFEFVRKYKIDNVRVLLLGRNHGKGEAIKKGMLHSRGELLLMLDADGATKITDLEKLESQIYAFAETCRDGKSPAKSQADLRLKLPNIEACIFGSRAHLEKQAIATRKWYRNFLMKGFHLVVLLAAGPGIHDTQCGFKLFTRAAARKLFTNIRLKRWCFDVELVYLCKHLNIPMVEVSVNWTEIPGSKIRLTSIVHMLFELVLIRLGYGLGIWKIYT</sequence>
<dbReference type="PANTHER" id="PTHR10859">
    <property type="entry name" value="GLYCOSYL TRANSFERASE"/>
    <property type="match status" value="1"/>
</dbReference>
<evidence type="ECO:0000259" key="14">
    <source>
        <dbReference type="Pfam" id="PF00535"/>
    </source>
</evidence>
<evidence type="ECO:0000256" key="10">
    <source>
        <dbReference type="ARBA" id="ARBA00022989"/>
    </source>
</evidence>
<organism evidence="15 16">
    <name type="scientific">Vanilla planifolia</name>
    <name type="common">Vanilla</name>
    <dbReference type="NCBI Taxonomy" id="51239"/>
    <lineage>
        <taxon>Eukaryota</taxon>
        <taxon>Viridiplantae</taxon>
        <taxon>Streptophyta</taxon>
        <taxon>Embryophyta</taxon>
        <taxon>Tracheophyta</taxon>
        <taxon>Spermatophyta</taxon>
        <taxon>Magnoliopsida</taxon>
        <taxon>Liliopsida</taxon>
        <taxon>Asparagales</taxon>
        <taxon>Orchidaceae</taxon>
        <taxon>Vanilloideae</taxon>
        <taxon>Vanilleae</taxon>
        <taxon>Vanilla</taxon>
    </lineage>
</organism>
<evidence type="ECO:0000256" key="13">
    <source>
        <dbReference type="SAM" id="Phobius"/>
    </source>
</evidence>
<keyword evidence="5" id="KW-0328">Glycosyltransferase</keyword>
<dbReference type="GO" id="GO:0005789">
    <property type="term" value="C:endoplasmic reticulum membrane"/>
    <property type="evidence" value="ECO:0007669"/>
    <property type="project" value="UniProtKB-SubCell"/>
</dbReference>
<dbReference type="Proteomes" id="UP000639772">
    <property type="component" value="Chromosome 10"/>
</dbReference>
<keyword evidence="9" id="KW-0735">Signal-anchor</keyword>
<comment type="catalytic activity">
    <reaction evidence="12">
        <text>a di-trans,poly-cis-dolichyl phosphate + UDP-alpha-D-glucose = a di-trans,poly-cis-dolichyl beta-D-glucosyl phosphate + UDP</text>
        <dbReference type="Rhea" id="RHEA:15401"/>
        <dbReference type="Rhea" id="RHEA-COMP:19498"/>
        <dbReference type="Rhea" id="RHEA-COMP:19502"/>
        <dbReference type="ChEBI" id="CHEBI:57525"/>
        <dbReference type="ChEBI" id="CHEBI:57683"/>
        <dbReference type="ChEBI" id="CHEBI:58223"/>
        <dbReference type="ChEBI" id="CHEBI:58885"/>
        <dbReference type="EC" id="2.4.1.117"/>
    </reaction>
    <physiologicalReaction direction="left-to-right" evidence="12">
        <dbReference type="Rhea" id="RHEA:15402"/>
    </physiologicalReaction>
</comment>
<comment type="similarity">
    <text evidence="3">Belongs to the glycosyltransferase 2 family.</text>
</comment>
<evidence type="ECO:0000256" key="11">
    <source>
        <dbReference type="ARBA" id="ARBA00023136"/>
    </source>
</evidence>
<evidence type="ECO:0000256" key="3">
    <source>
        <dbReference type="ARBA" id="ARBA00006739"/>
    </source>
</evidence>
<dbReference type="InterPro" id="IPR035518">
    <property type="entry name" value="DPG_synthase"/>
</dbReference>
<accession>A0A835QAX5</accession>
<keyword evidence="6" id="KW-0808">Transferase</keyword>
<gene>
    <name evidence="15" type="ORF">HPP92_019752</name>
</gene>
<keyword evidence="10 13" id="KW-1133">Transmembrane helix</keyword>
<dbReference type="SUPFAM" id="SSF53448">
    <property type="entry name" value="Nucleotide-diphospho-sugar transferases"/>
    <property type="match status" value="1"/>
</dbReference>
<dbReference type="InterPro" id="IPR029044">
    <property type="entry name" value="Nucleotide-diphossugar_trans"/>
</dbReference>
<name>A0A835QAX5_VANPL</name>
<feature type="domain" description="Glycosyltransferase 2-like" evidence="14">
    <location>
        <begin position="79"/>
        <end position="276"/>
    </location>
</feature>
<dbReference type="PANTHER" id="PTHR10859:SF91">
    <property type="entry name" value="DOLICHYL-PHOSPHATE BETA-GLUCOSYLTRANSFERASE"/>
    <property type="match status" value="1"/>
</dbReference>
<evidence type="ECO:0000256" key="1">
    <source>
        <dbReference type="ARBA" id="ARBA00004389"/>
    </source>
</evidence>
<protein>
    <recommendedName>
        <fullName evidence="4">dolichyl-phosphate beta-glucosyltransferase</fullName>
        <ecNumber evidence="4">2.4.1.117</ecNumber>
    </recommendedName>
</protein>
<comment type="caution">
    <text evidence="15">The sequence shown here is derived from an EMBL/GenBank/DDBJ whole genome shotgun (WGS) entry which is preliminary data.</text>
</comment>
<feature type="transmembrane region" description="Helical" evidence="13">
    <location>
        <begin position="12"/>
        <end position="34"/>
    </location>
</feature>
<dbReference type="AlphaFoldDB" id="A0A835QAX5"/>
<keyword evidence="8" id="KW-0256">Endoplasmic reticulum</keyword>
<evidence type="ECO:0000256" key="5">
    <source>
        <dbReference type="ARBA" id="ARBA00022676"/>
    </source>
</evidence>
<dbReference type="Gene3D" id="3.90.550.10">
    <property type="entry name" value="Spore Coat Polysaccharide Biosynthesis Protein SpsA, Chain A"/>
    <property type="match status" value="1"/>
</dbReference>
<evidence type="ECO:0000256" key="6">
    <source>
        <dbReference type="ARBA" id="ARBA00022679"/>
    </source>
</evidence>